<evidence type="ECO:0000313" key="1">
    <source>
        <dbReference type="EMBL" id="KAA3487665.1"/>
    </source>
</evidence>
<protein>
    <submittedName>
        <fullName evidence="1">Beta-amylase 1, chloroplastic-like</fullName>
    </submittedName>
</protein>
<proteinExistence type="predicted"/>
<evidence type="ECO:0000313" key="2">
    <source>
        <dbReference type="Proteomes" id="UP000325315"/>
    </source>
</evidence>
<dbReference type="Proteomes" id="UP000325315">
    <property type="component" value="Unassembled WGS sequence"/>
</dbReference>
<gene>
    <name evidence="1" type="ORF">EPI10_031479</name>
</gene>
<dbReference type="OrthoDB" id="3863715at2759"/>
<dbReference type="AlphaFoldDB" id="A0A5B6X3V0"/>
<sequence length="104" mass="12102">MRHCMGISAKRPCIGQSSERIRFTGETKEKVKVIREFLKAASDRQKSYSDLKQKEIEFQVGDKVITMKKSPQIWLERQVESTLYQAIRNYREDRTDSLSFGLAA</sequence>
<reference evidence="2" key="1">
    <citation type="journal article" date="2019" name="Plant Biotechnol. J.">
        <title>Genome sequencing of the Australian wild diploid species Gossypium australe highlights disease resistance and delayed gland morphogenesis.</title>
        <authorList>
            <person name="Cai Y."/>
            <person name="Cai X."/>
            <person name="Wang Q."/>
            <person name="Wang P."/>
            <person name="Zhang Y."/>
            <person name="Cai C."/>
            <person name="Xu Y."/>
            <person name="Wang K."/>
            <person name="Zhou Z."/>
            <person name="Wang C."/>
            <person name="Geng S."/>
            <person name="Li B."/>
            <person name="Dong Q."/>
            <person name="Hou Y."/>
            <person name="Wang H."/>
            <person name="Ai P."/>
            <person name="Liu Z."/>
            <person name="Yi F."/>
            <person name="Sun M."/>
            <person name="An G."/>
            <person name="Cheng J."/>
            <person name="Zhang Y."/>
            <person name="Shi Q."/>
            <person name="Xie Y."/>
            <person name="Shi X."/>
            <person name="Chang Y."/>
            <person name="Huang F."/>
            <person name="Chen Y."/>
            <person name="Hong S."/>
            <person name="Mi L."/>
            <person name="Sun Q."/>
            <person name="Zhang L."/>
            <person name="Zhou B."/>
            <person name="Peng R."/>
            <person name="Zhang X."/>
            <person name="Liu F."/>
        </authorList>
    </citation>
    <scope>NUCLEOTIDE SEQUENCE [LARGE SCALE GENOMIC DNA]</scope>
    <source>
        <strain evidence="2">cv. PA1801</strain>
    </source>
</reference>
<organism evidence="1 2">
    <name type="scientific">Gossypium australe</name>
    <dbReference type="NCBI Taxonomy" id="47621"/>
    <lineage>
        <taxon>Eukaryota</taxon>
        <taxon>Viridiplantae</taxon>
        <taxon>Streptophyta</taxon>
        <taxon>Embryophyta</taxon>
        <taxon>Tracheophyta</taxon>
        <taxon>Spermatophyta</taxon>
        <taxon>Magnoliopsida</taxon>
        <taxon>eudicotyledons</taxon>
        <taxon>Gunneridae</taxon>
        <taxon>Pentapetalae</taxon>
        <taxon>rosids</taxon>
        <taxon>malvids</taxon>
        <taxon>Malvales</taxon>
        <taxon>Malvaceae</taxon>
        <taxon>Malvoideae</taxon>
        <taxon>Gossypium</taxon>
    </lineage>
</organism>
<accession>A0A5B6X3V0</accession>
<comment type="caution">
    <text evidence="1">The sequence shown here is derived from an EMBL/GenBank/DDBJ whole genome shotgun (WGS) entry which is preliminary data.</text>
</comment>
<keyword evidence="2" id="KW-1185">Reference proteome</keyword>
<dbReference type="EMBL" id="SMMG02000001">
    <property type="protein sequence ID" value="KAA3487665.1"/>
    <property type="molecule type" value="Genomic_DNA"/>
</dbReference>
<name>A0A5B6X3V0_9ROSI</name>